<feature type="compositionally biased region" description="Low complexity" evidence="1">
    <location>
        <begin position="31"/>
        <end position="50"/>
    </location>
</feature>
<dbReference type="GeneID" id="92208403"/>
<feature type="region of interest" description="Disordered" evidence="1">
    <location>
        <begin position="18"/>
        <end position="59"/>
    </location>
</feature>
<protein>
    <recommendedName>
        <fullName evidence="4">ATPase expression protein 2, mitochondrial</fullName>
    </recommendedName>
</protein>
<dbReference type="EMBL" id="OZ022408">
    <property type="protein sequence ID" value="CAK9438983.1"/>
    <property type="molecule type" value="Genomic_DNA"/>
</dbReference>
<dbReference type="Proteomes" id="UP001497383">
    <property type="component" value="Chromosome 4"/>
</dbReference>
<feature type="compositionally biased region" description="Polar residues" evidence="1">
    <location>
        <begin position="18"/>
        <end position="30"/>
    </location>
</feature>
<evidence type="ECO:0000313" key="2">
    <source>
        <dbReference type="EMBL" id="CAK9438983.1"/>
    </source>
</evidence>
<organism evidence="2 3">
    <name type="scientific">Lodderomyces beijingensis</name>
    <dbReference type="NCBI Taxonomy" id="1775926"/>
    <lineage>
        <taxon>Eukaryota</taxon>
        <taxon>Fungi</taxon>
        <taxon>Dikarya</taxon>
        <taxon>Ascomycota</taxon>
        <taxon>Saccharomycotina</taxon>
        <taxon>Pichiomycetes</taxon>
        <taxon>Debaryomycetaceae</taxon>
        <taxon>Candida/Lodderomyces clade</taxon>
        <taxon>Lodderomyces</taxon>
    </lineage>
</organism>
<gene>
    <name evidence="2" type="ORF">LODBEIA_P32070</name>
</gene>
<proteinExistence type="predicted"/>
<reference evidence="2 3" key="1">
    <citation type="submission" date="2024-03" db="EMBL/GenBank/DDBJ databases">
        <authorList>
            <person name="Brejova B."/>
        </authorList>
    </citation>
    <scope>NUCLEOTIDE SEQUENCE [LARGE SCALE GENOMIC DNA]</scope>
    <source>
        <strain evidence="2 3">CBS 14171</strain>
    </source>
</reference>
<sequence length="640" mass="72569">MFRLISSHQGVRPTLLSQLKHNGTNTPTWLSTTSSASGSTSNGNANAGSSLASRVSAPSGKLDSPLYLLKRSNSTLASATASPSARLQDLQLKQKSEARQASDRIIKKQGYLFFQISKNNQRKSTYLGELVNLTKEFSDLMAIDSFRQELREKELEKFASNLYNASILSRRNRLESARNRDKDNVRLFQYDVTCQNAILKLAELVATGEFTKILNEKILFHVFGTMMQFQLDEDILNLWETGVNMKEKDGVNVANIFLNQDVLSIVLGVAYQSKRFNYEEIKSISAMSVVDGKLTSPLLVERIGQIAISEGDHGKGLDSLETLMSFLEEDPGMKNVLGAMSQLHLSFIGNCKDVTIAKRFFFKATEEQNSLPYNVPLKAPYIVSLFENCAACDDSMEEIINLWSRASSQFVDHMRDQSARLATIHTGMFKVFFAKYPEPTEEALKLYESLFTKAESVDELFLNTLISQMTWTDKSLVEDAIGLFDKFNIAKSLISHRIILKKAGNADFSIEDILSKWTSLLKKLDEHRYSYIAAADWSALRNSTILSTAFSTKERHGLYYSIVKRYGNYMQHPEAALRFLRNWIPTAWAYRQISRITTEDSPVFEHEVEIPQEDFQHLRPNIDYREVTKTVTEAKPRLLD</sequence>
<evidence type="ECO:0008006" key="4">
    <source>
        <dbReference type="Google" id="ProtNLM"/>
    </source>
</evidence>
<dbReference type="RefSeq" id="XP_066830145.1">
    <property type="nucleotide sequence ID" value="XM_066973292.1"/>
</dbReference>
<evidence type="ECO:0000256" key="1">
    <source>
        <dbReference type="SAM" id="MobiDB-lite"/>
    </source>
</evidence>
<evidence type="ECO:0000313" key="3">
    <source>
        <dbReference type="Proteomes" id="UP001497383"/>
    </source>
</evidence>
<accession>A0ABP0ZLF1</accession>
<keyword evidence="3" id="KW-1185">Reference proteome</keyword>
<name>A0ABP0ZLF1_9ASCO</name>